<evidence type="ECO:0000256" key="5">
    <source>
        <dbReference type="ARBA" id="ARBA00022771"/>
    </source>
</evidence>
<dbReference type="EMBL" id="JAPFRF010000019">
    <property type="protein sequence ID" value="KAJ7307492.1"/>
    <property type="molecule type" value="Genomic_DNA"/>
</dbReference>
<dbReference type="GO" id="GO:0000978">
    <property type="term" value="F:RNA polymerase II cis-regulatory region sequence-specific DNA binding"/>
    <property type="evidence" value="ECO:0007669"/>
    <property type="project" value="TreeGrafter"/>
</dbReference>
<sequence length="326" mass="33833">MPRGFLVKRTRRQGPVSYRARNVPDEMALSAPSMPSLHRTLLPRAGGLPESPGPAQSPLHSVSPALLPSSLERACQSGESAPACASQSPALGSACAVWKKPAALLAKRAGLGPREASPDAVSVLGAFVCQLCQEAYPGALALAQHGCSRIARVEYRCRDCGKAFSCPANLASHRRWHKPHAGQPVGGTKENERPEPAGADPHPVPCQGGAPRAATAAPTARRGSGGERTSASTWPCTTWPPPPLARCSPKASIFVPISPASSGLRSRSKLPEHRTAASIADTDTPGSARTREGPSPVQTRLGGLLALAGCFLQPNPPPEGPARTSV</sequence>
<keyword evidence="9" id="KW-0805">Transcription regulation</keyword>
<dbReference type="Pfam" id="PF00096">
    <property type="entry name" value="zf-C2H2"/>
    <property type="match status" value="1"/>
</dbReference>
<protein>
    <recommendedName>
        <fullName evidence="16">C2H2-type domain-containing protein</fullName>
    </recommendedName>
</protein>
<dbReference type="InterPro" id="IPR013087">
    <property type="entry name" value="Znf_C2H2_type"/>
</dbReference>
<dbReference type="PANTHER" id="PTHR15065">
    <property type="entry name" value="INSULINOMA-ASSOCIATED 1"/>
    <property type="match status" value="1"/>
</dbReference>
<dbReference type="FunFam" id="3.30.160.60:FF:001896">
    <property type="entry name" value="insulinoma-associated protein 1b"/>
    <property type="match status" value="1"/>
</dbReference>
<dbReference type="PROSITE" id="PS00028">
    <property type="entry name" value="ZINC_FINGER_C2H2_1"/>
    <property type="match status" value="1"/>
</dbReference>
<feature type="region of interest" description="Disordered" evidence="15">
    <location>
        <begin position="177"/>
        <end position="239"/>
    </location>
</feature>
<comment type="similarity">
    <text evidence="13">Belongs to the INSM1 family.</text>
</comment>
<evidence type="ECO:0000256" key="8">
    <source>
        <dbReference type="ARBA" id="ARBA00022902"/>
    </source>
</evidence>
<keyword evidence="5 14" id="KW-0863">Zinc-finger</keyword>
<keyword evidence="12" id="KW-0539">Nucleus</keyword>
<dbReference type="PANTHER" id="PTHR15065:SF5">
    <property type="entry name" value="INSULINOMA-ASSOCIATED PROTEIN 1"/>
    <property type="match status" value="1"/>
</dbReference>
<dbReference type="InterPro" id="IPR036236">
    <property type="entry name" value="Znf_C2H2_sf"/>
</dbReference>
<evidence type="ECO:0000256" key="10">
    <source>
        <dbReference type="ARBA" id="ARBA00023125"/>
    </source>
</evidence>
<comment type="caution">
    <text evidence="17">The sequence shown here is derived from an EMBL/GenBank/DDBJ whole genome shotgun (WGS) entry which is preliminary data.</text>
</comment>
<dbReference type="GO" id="GO:0008270">
    <property type="term" value="F:zinc ion binding"/>
    <property type="evidence" value="ECO:0007669"/>
    <property type="project" value="UniProtKB-KW"/>
</dbReference>
<evidence type="ECO:0000256" key="11">
    <source>
        <dbReference type="ARBA" id="ARBA00023163"/>
    </source>
</evidence>
<feature type="domain" description="C2H2-type" evidence="16">
    <location>
        <begin position="155"/>
        <end position="185"/>
    </location>
</feature>
<dbReference type="Gene3D" id="3.30.160.60">
    <property type="entry name" value="Classic Zinc Finger"/>
    <property type="match status" value="1"/>
</dbReference>
<reference evidence="17" key="1">
    <citation type="journal article" date="2023" name="DNA Res.">
        <title>Chromosome-level genome assembly of Phrynocephalus forsythii using third-generation DNA sequencing and Hi-C analysis.</title>
        <authorList>
            <person name="Qi Y."/>
            <person name="Zhao W."/>
            <person name="Zhao Y."/>
            <person name="Niu C."/>
            <person name="Cao S."/>
            <person name="Zhang Y."/>
        </authorList>
    </citation>
    <scope>NUCLEOTIDE SEQUENCE</scope>
    <source>
        <tissue evidence="17">Muscle</tissue>
    </source>
</reference>
<keyword evidence="11" id="KW-0804">Transcription</keyword>
<comment type="subcellular location">
    <subcellularLocation>
        <location evidence="1">Nucleus</location>
    </subcellularLocation>
</comment>
<dbReference type="SUPFAM" id="SSF57667">
    <property type="entry name" value="beta-beta-alpha zinc fingers"/>
    <property type="match status" value="1"/>
</dbReference>
<evidence type="ECO:0000256" key="4">
    <source>
        <dbReference type="ARBA" id="ARBA00022737"/>
    </source>
</evidence>
<evidence type="ECO:0000256" key="15">
    <source>
        <dbReference type="SAM" id="MobiDB-lite"/>
    </source>
</evidence>
<dbReference type="Proteomes" id="UP001142489">
    <property type="component" value="Unassembled WGS sequence"/>
</dbReference>
<evidence type="ECO:0000256" key="12">
    <source>
        <dbReference type="ARBA" id="ARBA00023242"/>
    </source>
</evidence>
<dbReference type="OrthoDB" id="8953942at2759"/>
<evidence type="ECO:0000256" key="2">
    <source>
        <dbReference type="ARBA" id="ARBA00022473"/>
    </source>
</evidence>
<keyword evidence="8" id="KW-0524">Neurogenesis</keyword>
<organism evidence="17 18">
    <name type="scientific">Phrynocephalus forsythii</name>
    <dbReference type="NCBI Taxonomy" id="171643"/>
    <lineage>
        <taxon>Eukaryota</taxon>
        <taxon>Metazoa</taxon>
        <taxon>Chordata</taxon>
        <taxon>Craniata</taxon>
        <taxon>Vertebrata</taxon>
        <taxon>Euteleostomi</taxon>
        <taxon>Lepidosauria</taxon>
        <taxon>Squamata</taxon>
        <taxon>Bifurcata</taxon>
        <taxon>Unidentata</taxon>
        <taxon>Episquamata</taxon>
        <taxon>Toxicofera</taxon>
        <taxon>Iguania</taxon>
        <taxon>Acrodonta</taxon>
        <taxon>Agamidae</taxon>
        <taxon>Agaminae</taxon>
        <taxon>Phrynocephalus</taxon>
    </lineage>
</organism>
<evidence type="ECO:0000256" key="1">
    <source>
        <dbReference type="ARBA" id="ARBA00004123"/>
    </source>
</evidence>
<name>A0A9Q1ARZ5_9SAUR</name>
<keyword evidence="18" id="KW-1185">Reference proteome</keyword>
<evidence type="ECO:0000313" key="17">
    <source>
        <dbReference type="EMBL" id="KAJ7307492.1"/>
    </source>
</evidence>
<feature type="compositionally biased region" description="Low complexity" evidence="15">
    <location>
        <begin position="208"/>
        <end position="222"/>
    </location>
</feature>
<keyword evidence="4" id="KW-0677">Repeat</keyword>
<keyword evidence="10" id="KW-0238">DNA-binding</keyword>
<proteinExistence type="inferred from homology"/>
<evidence type="ECO:0000256" key="6">
    <source>
        <dbReference type="ARBA" id="ARBA00022782"/>
    </source>
</evidence>
<dbReference type="GO" id="GO:0030182">
    <property type="term" value="P:neuron differentiation"/>
    <property type="evidence" value="ECO:0007669"/>
    <property type="project" value="TreeGrafter"/>
</dbReference>
<evidence type="ECO:0000256" key="9">
    <source>
        <dbReference type="ARBA" id="ARBA00023015"/>
    </source>
</evidence>
<feature type="region of interest" description="Disordered" evidence="15">
    <location>
        <begin position="260"/>
        <end position="299"/>
    </location>
</feature>
<keyword evidence="6" id="KW-0221">Differentiation</keyword>
<dbReference type="GO" id="GO:0005634">
    <property type="term" value="C:nucleus"/>
    <property type="evidence" value="ECO:0007669"/>
    <property type="project" value="UniProtKB-SubCell"/>
</dbReference>
<dbReference type="InterPro" id="IPR042972">
    <property type="entry name" value="INSM1/2"/>
</dbReference>
<dbReference type="AlphaFoldDB" id="A0A9Q1ARZ5"/>
<evidence type="ECO:0000256" key="13">
    <source>
        <dbReference type="ARBA" id="ARBA00038003"/>
    </source>
</evidence>
<feature type="region of interest" description="Disordered" evidence="15">
    <location>
        <begin position="1"/>
        <end position="63"/>
    </location>
</feature>
<evidence type="ECO:0000259" key="16">
    <source>
        <dbReference type="PROSITE" id="PS50157"/>
    </source>
</evidence>
<dbReference type="PROSITE" id="PS50157">
    <property type="entry name" value="ZINC_FINGER_C2H2_2"/>
    <property type="match status" value="1"/>
</dbReference>
<evidence type="ECO:0000313" key="18">
    <source>
        <dbReference type="Proteomes" id="UP001142489"/>
    </source>
</evidence>
<keyword evidence="3" id="KW-0479">Metal-binding</keyword>
<evidence type="ECO:0000256" key="14">
    <source>
        <dbReference type="PROSITE-ProRule" id="PRU00042"/>
    </source>
</evidence>
<dbReference type="GO" id="GO:0017053">
    <property type="term" value="C:transcription repressor complex"/>
    <property type="evidence" value="ECO:0007669"/>
    <property type="project" value="TreeGrafter"/>
</dbReference>
<feature type="compositionally biased region" description="Basic residues" evidence="15">
    <location>
        <begin position="1"/>
        <end position="12"/>
    </location>
</feature>
<keyword evidence="2" id="KW-0217">Developmental protein</keyword>
<evidence type="ECO:0000256" key="3">
    <source>
        <dbReference type="ARBA" id="ARBA00022723"/>
    </source>
</evidence>
<gene>
    <name evidence="17" type="ORF">JRQ81_009513</name>
</gene>
<accession>A0A9Q1ARZ5</accession>
<keyword evidence="7" id="KW-0862">Zinc</keyword>
<dbReference type="GO" id="GO:0001227">
    <property type="term" value="F:DNA-binding transcription repressor activity, RNA polymerase II-specific"/>
    <property type="evidence" value="ECO:0007669"/>
    <property type="project" value="TreeGrafter"/>
</dbReference>
<dbReference type="GO" id="GO:0010564">
    <property type="term" value="P:regulation of cell cycle process"/>
    <property type="evidence" value="ECO:0007669"/>
    <property type="project" value="TreeGrafter"/>
</dbReference>
<evidence type="ECO:0000256" key="7">
    <source>
        <dbReference type="ARBA" id="ARBA00022833"/>
    </source>
</evidence>